<organism evidence="11 12">
    <name type="scientific">Stichopus japonicus</name>
    <name type="common">Sea cucumber</name>
    <dbReference type="NCBI Taxonomy" id="307972"/>
    <lineage>
        <taxon>Eukaryota</taxon>
        <taxon>Metazoa</taxon>
        <taxon>Echinodermata</taxon>
        <taxon>Eleutherozoa</taxon>
        <taxon>Echinozoa</taxon>
        <taxon>Holothuroidea</taxon>
        <taxon>Aspidochirotacea</taxon>
        <taxon>Aspidochirotida</taxon>
        <taxon>Stichopodidae</taxon>
        <taxon>Apostichopus</taxon>
    </lineage>
</organism>
<dbReference type="SUPFAM" id="SSF57667">
    <property type="entry name" value="beta-beta-alpha zinc fingers"/>
    <property type="match status" value="2"/>
</dbReference>
<gene>
    <name evidence="11" type="ORF">BSL78_04513</name>
</gene>
<comment type="similarity">
    <text evidence="2">Belongs to the krueppel C2H2-type zinc-finger protein family.</text>
</comment>
<feature type="domain" description="C2H2-type" evidence="10">
    <location>
        <begin position="157"/>
        <end position="184"/>
    </location>
</feature>
<dbReference type="AlphaFoldDB" id="A0A2G8LE79"/>
<keyword evidence="12" id="KW-1185">Reference proteome</keyword>
<dbReference type="FunFam" id="3.30.160.60:FF:001498">
    <property type="entry name" value="Zinc finger protein 404"/>
    <property type="match status" value="1"/>
</dbReference>
<dbReference type="Pfam" id="PF00096">
    <property type="entry name" value="zf-C2H2"/>
    <property type="match status" value="4"/>
</dbReference>
<evidence type="ECO:0000256" key="5">
    <source>
        <dbReference type="ARBA" id="ARBA00022771"/>
    </source>
</evidence>
<dbReference type="GO" id="GO:0000978">
    <property type="term" value="F:RNA polymerase II cis-regulatory region sequence-specific DNA binding"/>
    <property type="evidence" value="ECO:0007669"/>
    <property type="project" value="TreeGrafter"/>
</dbReference>
<evidence type="ECO:0000259" key="10">
    <source>
        <dbReference type="PROSITE" id="PS50157"/>
    </source>
</evidence>
<keyword evidence="5 8" id="KW-0863">Zinc-finger</keyword>
<feature type="region of interest" description="Disordered" evidence="9">
    <location>
        <begin position="56"/>
        <end position="115"/>
    </location>
</feature>
<sequence length="239" mass="27498">MTGHQQEGQSQQAMQKCLACPNLIPFRGQFEDNEGQLSSNIVLHCKSCLQRLQGSGGHQTLSPRYNKPAQDQMGANRRKRQSWKSSYSVPQNSQTGRVYGTDQRGAGNVSYQLPDERQHRTNKDKLCSYYCSYCSKGFSSSAGLKVHERMHTGEKPYKCRFCPKAFTQCTNWKSHEKTHTGEKPHKCSYCEKTFIRTDAMKSHERTHTGEKPYRCQNCPRAFGQRSMLKKHELLHHFDL</sequence>
<evidence type="ECO:0000313" key="12">
    <source>
        <dbReference type="Proteomes" id="UP000230750"/>
    </source>
</evidence>
<reference evidence="11 12" key="1">
    <citation type="journal article" date="2017" name="PLoS Biol.">
        <title>The sea cucumber genome provides insights into morphological evolution and visceral regeneration.</title>
        <authorList>
            <person name="Zhang X."/>
            <person name="Sun L."/>
            <person name="Yuan J."/>
            <person name="Sun Y."/>
            <person name="Gao Y."/>
            <person name="Zhang L."/>
            <person name="Li S."/>
            <person name="Dai H."/>
            <person name="Hamel J.F."/>
            <person name="Liu C."/>
            <person name="Yu Y."/>
            <person name="Liu S."/>
            <person name="Lin W."/>
            <person name="Guo K."/>
            <person name="Jin S."/>
            <person name="Xu P."/>
            <person name="Storey K.B."/>
            <person name="Huan P."/>
            <person name="Zhang T."/>
            <person name="Zhou Y."/>
            <person name="Zhang J."/>
            <person name="Lin C."/>
            <person name="Li X."/>
            <person name="Xing L."/>
            <person name="Huo D."/>
            <person name="Sun M."/>
            <person name="Wang L."/>
            <person name="Mercier A."/>
            <person name="Li F."/>
            <person name="Yang H."/>
            <person name="Xiang J."/>
        </authorList>
    </citation>
    <scope>NUCLEOTIDE SEQUENCE [LARGE SCALE GENOMIC DNA]</scope>
    <source>
        <strain evidence="11">Shaxun</strain>
        <tissue evidence="11">Muscle</tissue>
    </source>
</reference>
<dbReference type="EMBL" id="MRZV01000109">
    <property type="protein sequence ID" value="PIK58543.1"/>
    <property type="molecule type" value="Genomic_DNA"/>
</dbReference>
<evidence type="ECO:0000256" key="3">
    <source>
        <dbReference type="ARBA" id="ARBA00022723"/>
    </source>
</evidence>
<evidence type="ECO:0000256" key="8">
    <source>
        <dbReference type="PROSITE-ProRule" id="PRU00042"/>
    </source>
</evidence>
<name>A0A2G8LE79_STIJA</name>
<dbReference type="InterPro" id="IPR036236">
    <property type="entry name" value="Znf_C2H2_sf"/>
</dbReference>
<keyword evidence="4" id="KW-0677">Repeat</keyword>
<evidence type="ECO:0000313" key="11">
    <source>
        <dbReference type="EMBL" id="PIK58543.1"/>
    </source>
</evidence>
<evidence type="ECO:0000256" key="9">
    <source>
        <dbReference type="SAM" id="MobiDB-lite"/>
    </source>
</evidence>
<dbReference type="FunFam" id="3.30.160.60:FF:000512">
    <property type="entry name" value="zinc finger protein 197 isoform X1"/>
    <property type="match status" value="1"/>
</dbReference>
<evidence type="ECO:0000256" key="2">
    <source>
        <dbReference type="ARBA" id="ARBA00006991"/>
    </source>
</evidence>
<dbReference type="InterPro" id="IPR013087">
    <property type="entry name" value="Znf_C2H2_type"/>
</dbReference>
<dbReference type="FunFam" id="3.30.160.60:FF:001442">
    <property type="entry name" value="zinc finger protein 696"/>
    <property type="match status" value="1"/>
</dbReference>
<dbReference type="STRING" id="307972.A0A2G8LE79"/>
<feature type="domain" description="C2H2-type" evidence="10">
    <location>
        <begin position="185"/>
        <end position="212"/>
    </location>
</feature>
<dbReference type="GO" id="GO:0008270">
    <property type="term" value="F:zinc ion binding"/>
    <property type="evidence" value="ECO:0007669"/>
    <property type="project" value="UniProtKB-KW"/>
</dbReference>
<evidence type="ECO:0000256" key="1">
    <source>
        <dbReference type="ARBA" id="ARBA00004123"/>
    </source>
</evidence>
<dbReference type="GO" id="GO:0000981">
    <property type="term" value="F:DNA-binding transcription factor activity, RNA polymerase II-specific"/>
    <property type="evidence" value="ECO:0007669"/>
    <property type="project" value="TreeGrafter"/>
</dbReference>
<feature type="domain" description="C2H2-type" evidence="10">
    <location>
        <begin position="129"/>
        <end position="156"/>
    </location>
</feature>
<dbReference type="GO" id="GO:0005634">
    <property type="term" value="C:nucleus"/>
    <property type="evidence" value="ECO:0007669"/>
    <property type="project" value="UniProtKB-SubCell"/>
</dbReference>
<keyword evidence="6" id="KW-0862">Zinc</keyword>
<accession>A0A2G8LE79</accession>
<dbReference type="PANTHER" id="PTHR23235:SF142">
    <property type="entry name" value="ZINC FINGER PROTEIN 384"/>
    <property type="match status" value="1"/>
</dbReference>
<dbReference type="PROSITE" id="PS50157">
    <property type="entry name" value="ZINC_FINGER_C2H2_2"/>
    <property type="match status" value="4"/>
</dbReference>
<evidence type="ECO:0000256" key="6">
    <source>
        <dbReference type="ARBA" id="ARBA00022833"/>
    </source>
</evidence>
<feature type="compositionally biased region" description="Polar residues" evidence="9">
    <location>
        <begin position="83"/>
        <end position="96"/>
    </location>
</feature>
<dbReference type="PANTHER" id="PTHR23235">
    <property type="entry name" value="KRUEPPEL-LIKE TRANSCRIPTION FACTOR"/>
    <property type="match status" value="1"/>
</dbReference>
<proteinExistence type="inferred from homology"/>
<protein>
    <submittedName>
        <fullName evidence="11">Putative zinc finger protein</fullName>
    </submittedName>
</protein>
<dbReference type="OrthoDB" id="8922241at2759"/>
<dbReference type="FunFam" id="3.30.160.60:FF:000358">
    <property type="entry name" value="zinc finger protein 24"/>
    <property type="match status" value="1"/>
</dbReference>
<keyword evidence="7" id="KW-0539">Nucleus</keyword>
<dbReference type="Proteomes" id="UP000230750">
    <property type="component" value="Unassembled WGS sequence"/>
</dbReference>
<dbReference type="SMART" id="SM00355">
    <property type="entry name" value="ZnF_C2H2"/>
    <property type="match status" value="4"/>
</dbReference>
<evidence type="ECO:0000256" key="4">
    <source>
        <dbReference type="ARBA" id="ARBA00022737"/>
    </source>
</evidence>
<dbReference type="PROSITE" id="PS00028">
    <property type="entry name" value="ZINC_FINGER_C2H2_1"/>
    <property type="match status" value="3"/>
</dbReference>
<feature type="domain" description="C2H2-type" evidence="10">
    <location>
        <begin position="213"/>
        <end position="235"/>
    </location>
</feature>
<comment type="subcellular location">
    <subcellularLocation>
        <location evidence="1">Nucleus</location>
    </subcellularLocation>
</comment>
<dbReference type="Gene3D" id="3.30.160.60">
    <property type="entry name" value="Classic Zinc Finger"/>
    <property type="match status" value="4"/>
</dbReference>
<comment type="caution">
    <text evidence="11">The sequence shown here is derived from an EMBL/GenBank/DDBJ whole genome shotgun (WGS) entry which is preliminary data.</text>
</comment>
<keyword evidence="3" id="KW-0479">Metal-binding</keyword>
<evidence type="ECO:0000256" key="7">
    <source>
        <dbReference type="ARBA" id="ARBA00023242"/>
    </source>
</evidence>